<dbReference type="EMBL" id="WUAV01000004">
    <property type="protein sequence ID" value="KAF1759617.1"/>
    <property type="molecule type" value="Genomic_DNA"/>
</dbReference>
<dbReference type="RefSeq" id="XP_053586084.1">
    <property type="nucleotide sequence ID" value="XM_053731312.1"/>
</dbReference>
<reference evidence="1 2" key="1">
    <citation type="submission" date="2019-12" db="EMBL/GenBank/DDBJ databases">
        <title>Chromosome-level assembly of the Caenorhabditis remanei genome.</title>
        <authorList>
            <person name="Teterina A.A."/>
            <person name="Willis J.H."/>
            <person name="Phillips P.C."/>
        </authorList>
    </citation>
    <scope>NUCLEOTIDE SEQUENCE [LARGE SCALE GENOMIC DNA]</scope>
    <source>
        <strain evidence="1 2">PX506</strain>
        <tissue evidence="1">Whole organism</tissue>
    </source>
</reference>
<proteinExistence type="predicted"/>
<protein>
    <submittedName>
        <fullName evidence="1">Uncharacterized protein</fullName>
    </submittedName>
</protein>
<dbReference type="CTD" id="78776246"/>
<name>A0A6A5GWR3_CAERE</name>
<comment type="caution">
    <text evidence="1">The sequence shown here is derived from an EMBL/GenBank/DDBJ whole genome shotgun (WGS) entry which is preliminary data.</text>
</comment>
<evidence type="ECO:0000313" key="1">
    <source>
        <dbReference type="EMBL" id="KAF1759617.1"/>
    </source>
</evidence>
<organism evidence="1 2">
    <name type="scientific">Caenorhabditis remanei</name>
    <name type="common">Caenorhabditis vulgaris</name>
    <dbReference type="NCBI Taxonomy" id="31234"/>
    <lineage>
        <taxon>Eukaryota</taxon>
        <taxon>Metazoa</taxon>
        <taxon>Ecdysozoa</taxon>
        <taxon>Nematoda</taxon>
        <taxon>Chromadorea</taxon>
        <taxon>Rhabditida</taxon>
        <taxon>Rhabditina</taxon>
        <taxon>Rhabditomorpha</taxon>
        <taxon>Rhabditoidea</taxon>
        <taxon>Rhabditidae</taxon>
        <taxon>Peloderinae</taxon>
        <taxon>Caenorhabditis</taxon>
    </lineage>
</organism>
<dbReference type="GeneID" id="78776246"/>
<dbReference type="KEGG" id="crq:GCK72_016084"/>
<gene>
    <name evidence="1" type="ORF">GCK72_016084</name>
</gene>
<accession>A0A6A5GWR3</accession>
<dbReference type="Proteomes" id="UP000483820">
    <property type="component" value="Chromosome IV"/>
</dbReference>
<evidence type="ECO:0000313" key="2">
    <source>
        <dbReference type="Proteomes" id="UP000483820"/>
    </source>
</evidence>
<dbReference type="AlphaFoldDB" id="A0A6A5GWR3"/>
<sequence length="175" mass="20302">MGRQESGNSGINHHWHEFDIVEDSGEFFQCIDSWIDVNDQFKISWWREWRTHFGRWEELFDDVQAFEMLEEGDLKTKIASKAPQLLAYNFTNGDWLNCEFVIADDFGYRDSRRAGSLDDVANRTDFTSFIKFELIVLNVFIKCHSGRGISRIVQKLENLVNARFGGGGDVVFNGF</sequence>